<accession>A0A1E7NAH2</accession>
<dbReference type="InterPro" id="IPR029044">
    <property type="entry name" value="Nucleotide-diphossugar_trans"/>
</dbReference>
<proteinExistence type="predicted"/>
<reference evidence="2" key="1">
    <citation type="journal article" date="2014" name="Int. J. Syst. Evol. Microbiol.">
        <title>Complete genome sequence of Corynebacterium casei LMG S-19264T (=DSM 44701T), isolated from a smear-ripened cheese.</title>
        <authorList>
            <consortium name="US DOE Joint Genome Institute (JGI-PGF)"/>
            <person name="Walter F."/>
            <person name="Albersmeier A."/>
            <person name="Kalinowski J."/>
            <person name="Ruckert C."/>
        </authorList>
    </citation>
    <scope>NUCLEOTIDE SEQUENCE</scope>
    <source>
        <strain evidence="2">JCM 4434</strain>
    </source>
</reference>
<evidence type="ECO:0000259" key="1">
    <source>
        <dbReference type="Pfam" id="PF00535"/>
    </source>
</evidence>
<dbReference type="SUPFAM" id="SSF53448">
    <property type="entry name" value="Nucleotide-diphospho-sugar transferases"/>
    <property type="match status" value="1"/>
</dbReference>
<evidence type="ECO:0000313" key="2">
    <source>
        <dbReference type="EMBL" id="GGU91070.1"/>
    </source>
</evidence>
<name>A0A1E7NAH2_KITAU</name>
<dbReference type="OrthoDB" id="3177103at2"/>
<comment type="caution">
    <text evidence="3">The sequence shown here is derived from an EMBL/GenBank/DDBJ whole genome shotgun (WGS) entry which is preliminary data.</text>
</comment>
<dbReference type="Proteomes" id="UP000037395">
    <property type="component" value="Unassembled WGS sequence"/>
</dbReference>
<dbReference type="AlphaFoldDB" id="A0A1E7NAH2"/>
<dbReference type="Gene3D" id="3.90.550.10">
    <property type="entry name" value="Spore Coat Polysaccharide Biosynthesis Protein SpsA, Chain A"/>
    <property type="match status" value="1"/>
</dbReference>
<dbReference type="RefSeq" id="WP_046385840.1">
    <property type="nucleotide sequence ID" value="NZ_BMUB01000013.1"/>
</dbReference>
<reference evidence="2" key="5">
    <citation type="submission" date="2020-09" db="EMBL/GenBank/DDBJ databases">
        <authorList>
            <person name="Sun Q."/>
            <person name="Ohkuma M."/>
        </authorList>
    </citation>
    <scope>NUCLEOTIDE SEQUENCE</scope>
    <source>
        <strain evidence="2">JCM 4434</strain>
    </source>
</reference>
<feature type="domain" description="Glycosyltransferase 2-like" evidence="1">
    <location>
        <begin position="5"/>
        <end position="130"/>
    </location>
</feature>
<accession>A0A8H9HWY1</accession>
<reference evidence="3 4" key="2">
    <citation type="submission" date="2014-07" db="EMBL/GenBank/DDBJ databases">
        <authorList>
            <person name="Zhang J.E."/>
            <person name="Yang H."/>
            <person name="Guo J."/>
            <person name="Deng Z."/>
            <person name="Luo H."/>
            <person name="Luo M."/>
            <person name="Zhao B."/>
        </authorList>
    </citation>
    <scope>NUCLEOTIDE SEQUENCE [LARGE SCALE GENOMIC DNA]</scope>
    <source>
        <strain evidence="3">ATCC 10762</strain>
        <strain evidence="4">ATCC 10762 / DSM 40127 / CCM 3239 / JCM 4008 / LMG 5968 / NBRC 12843 / NCIMB 8234 / A-377</strain>
    </source>
</reference>
<dbReference type="EMBL" id="JPRF03000019">
    <property type="protein sequence ID" value="OEV37668.1"/>
    <property type="molecule type" value="Genomic_DNA"/>
</dbReference>
<evidence type="ECO:0000313" key="3">
    <source>
        <dbReference type="EMBL" id="OEV37668.1"/>
    </source>
</evidence>
<dbReference type="InterPro" id="IPR050834">
    <property type="entry name" value="Glycosyltransf_2"/>
</dbReference>
<dbReference type="PANTHER" id="PTHR43685:SF2">
    <property type="entry name" value="GLYCOSYLTRANSFERASE 2-LIKE DOMAIN-CONTAINING PROTEIN"/>
    <property type="match status" value="1"/>
</dbReference>
<gene>
    <name evidence="2" type="ORF">GCM10010502_50370</name>
    <name evidence="3" type="ORF">HS99_0025540</name>
</gene>
<dbReference type="EMBL" id="BMUB01000013">
    <property type="protein sequence ID" value="GGU91070.1"/>
    <property type="molecule type" value="Genomic_DNA"/>
</dbReference>
<keyword evidence="4" id="KW-1185">Reference proteome</keyword>
<reference evidence="4" key="4">
    <citation type="submission" date="2016-08" db="EMBL/GenBank/DDBJ databases">
        <title>Sequencing, assembly and comparative genomics of S. aureofaciens ATCC 10762.</title>
        <authorList>
            <person name="Gradnigo J.S."/>
            <person name="Johnson N."/>
            <person name="Somerville G.A."/>
        </authorList>
    </citation>
    <scope>NUCLEOTIDE SEQUENCE [LARGE SCALE GENOMIC DNA]</scope>
    <source>
        <strain evidence="4">ATCC 10762 / DSM 40127 / CCM 3239 / JCM 4008 / LMG 5968 / NBRC 12843 / NCIMB 8234 / A-377</strain>
    </source>
</reference>
<sequence length="297" mass="33138">MSVDFVIPYYGDPEYLFATIDSIRAQHQQDWRLTVVDDQYPGNRALEYIEGLNDERIRYVRNEERLGPNGNTYKASTLAEREFVSMMGADDLLEPNYLDVVLERMKADPNAIAVQPGVKVMDSDGVLVPSLGIGDKVKRRIAAPARKAGLISGEDAVKSLLSGNWLYTPSLLYRQSALSKIPYRPDIDAVHDLAFMVDMLMEGGNLLVDEREVFRYRRHQASDSSTRVKDGKRFDEELRYYGLIAKELRAKGWNAAARSADLHLSSRLHALMVAAGRLGAGDFAHAGAMVGRAVRSS</sequence>
<dbReference type="KEGG" id="kau:B6264_14330"/>
<evidence type="ECO:0000313" key="4">
    <source>
        <dbReference type="Proteomes" id="UP000037395"/>
    </source>
</evidence>
<protein>
    <recommendedName>
        <fullName evidence="1">Glycosyltransferase 2-like domain-containing protein</fullName>
    </recommendedName>
</protein>
<dbReference type="InterPro" id="IPR001173">
    <property type="entry name" value="Glyco_trans_2-like"/>
</dbReference>
<dbReference type="PANTHER" id="PTHR43685">
    <property type="entry name" value="GLYCOSYLTRANSFERASE"/>
    <property type="match status" value="1"/>
</dbReference>
<dbReference type="Proteomes" id="UP000610124">
    <property type="component" value="Unassembled WGS sequence"/>
</dbReference>
<reference evidence="3" key="3">
    <citation type="submission" date="2016-08" db="EMBL/GenBank/DDBJ databases">
        <title>Sequencing, Assembly and Comparative Genomics of S. aureofaciens ATCC 10762.</title>
        <authorList>
            <person name="Gradnigo J.S."/>
            <person name="Johnson N."/>
            <person name="Somerville G.A."/>
        </authorList>
    </citation>
    <scope>NUCLEOTIDE SEQUENCE [LARGE SCALE GENOMIC DNA]</scope>
    <source>
        <strain evidence="3">ATCC 10762</strain>
    </source>
</reference>
<dbReference type="GeneID" id="97488047"/>
<organism evidence="3 4">
    <name type="scientific">Kitasatospora aureofaciens</name>
    <name type="common">Streptomyces aureofaciens</name>
    <dbReference type="NCBI Taxonomy" id="1894"/>
    <lineage>
        <taxon>Bacteria</taxon>
        <taxon>Bacillati</taxon>
        <taxon>Actinomycetota</taxon>
        <taxon>Actinomycetes</taxon>
        <taxon>Kitasatosporales</taxon>
        <taxon>Streptomycetaceae</taxon>
        <taxon>Kitasatospora</taxon>
    </lineage>
</organism>
<dbReference type="Pfam" id="PF00535">
    <property type="entry name" value="Glycos_transf_2"/>
    <property type="match status" value="1"/>
</dbReference>